<dbReference type="PANTHER" id="PTHR12654">
    <property type="entry name" value="BILE ACID BETA-GLUCOSIDASE-RELATED"/>
    <property type="match status" value="1"/>
</dbReference>
<dbReference type="AlphaFoldDB" id="C5C455"/>
<dbReference type="eggNOG" id="COG4354">
    <property type="taxonomic scope" value="Bacteria"/>
</dbReference>
<evidence type="ECO:0000313" key="3">
    <source>
        <dbReference type="EMBL" id="ACQ79968.1"/>
    </source>
</evidence>
<gene>
    <name evidence="3" type="ordered locus">Bcav_1712</name>
</gene>
<evidence type="ECO:0000313" key="4">
    <source>
        <dbReference type="Proteomes" id="UP000007962"/>
    </source>
</evidence>
<dbReference type="RefSeq" id="WP_015882208.1">
    <property type="nucleotide sequence ID" value="NC_012669.1"/>
</dbReference>
<dbReference type="InterPro" id="IPR024462">
    <property type="entry name" value="GH116_N"/>
</dbReference>
<accession>C5C455</accession>
<organism evidence="3 4">
    <name type="scientific">Beutenbergia cavernae (strain ATCC BAA-8 / DSM 12333 / CCUG 43141 / JCM 11478 / NBRC 16432 / NCIMB 13614 / HKI 0122)</name>
    <dbReference type="NCBI Taxonomy" id="471853"/>
    <lineage>
        <taxon>Bacteria</taxon>
        <taxon>Bacillati</taxon>
        <taxon>Actinomycetota</taxon>
        <taxon>Actinomycetes</taxon>
        <taxon>Micrococcales</taxon>
        <taxon>Beutenbergiaceae</taxon>
        <taxon>Beutenbergia</taxon>
    </lineage>
</organism>
<name>C5C455_BEUC1</name>
<dbReference type="Proteomes" id="UP000007962">
    <property type="component" value="Chromosome"/>
</dbReference>
<dbReference type="CAZy" id="GH116">
    <property type="family name" value="Glycoside Hydrolase Family 116"/>
</dbReference>
<dbReference type="STRING" id="471853.Bcav_1712"/>
<proteinExistence type="predicted"/>
<keyword evidence="4" id="KW-1185">Reference proteome</keyword>
<dbReference type="EMBL" id="CP001618">
    <property type="protein sequence ID" value="ACQ79968.1"/>
    <property type="molecule type" value="Genomic_DNA"/>
</dbReference>
<feature type="domain" description="Glycosyl-hydrolase family 116 N-terminal" evidence="2">
    <location>
        <begin position="16"/>
        <end position="364"/>
    </location>
</feature>
<dbReference type="Pfam" id="PF04685">
    <property type="entry name" value="DUF608"/>
    <property type="match status" value="1"/>
</dbReference>
<feature type="domain" description="Glycosyl-hydrolase family 116 catalytic region" evidence="1">
    <location>
        <begin position="435"/>
        <end position="788"/>
    </location>
</feature>
<evidence type="ECO:0000259" key="2">
    <source>
        <dbReference type="Pfam" id="PF12215"/>
    </source>
</evidence>
<dbReference type="InterPro" id="IPR006775">
    <property type="entry name" value="GH116_catalytic"/>
</dbReference>
<dbReference type="Pfam" id="PF12215">
    <property type="entry name" value="Glyco_hydr_116N"/>
    <property type="match status" value="1"/>
</dbReference>
<dbReference type="HOGENOM" id="CLU_010759_0_0_11"/>
<evidence type="ECO:0000259" key="1">
    <source>
        <dbReference type="Pfam" id="PF04685"/>
    </source>
</evidence>
<dbReference type="GO" id="GO:0008422">
    <property type="term" value="F:beta-glucosidase activity"/>
    <property type="evidence" value="ECO:0007669"/>
    <property type="project" value="TreeGrafter"/>
</dbReference>
<protein>
    <submittedName>
        <fullName evidence="3">Uncharacterized protein</fullName>
    </submittedName>
</protein>
<dbReference type="PANTHER" id="PTHR12654:SF4">
    <property type="entry name" value="PB1 DOMAIN-CONTAINING PROTEIN"/>
    <property type="match status" value="1"/>
</dbReference>
<dbReference type="InterPro" id="IPR052566">
    <property type="entry name" value="Non-lysos_glucosylceramidase"/>
</dbReference>
<dbReference type="InterPro" id="IPR008928">
    <property type="entry name" value="6-hairpin_glycosidase_sf"/>
</dbReference>
<dbReference type="KEGG" id="bcv:Bcav_1712"/>
<dbReference type="OrthoDB" id="9807660at2"/>
<reference evidence="3 4" key="1">
    <citation type="journal article" date="2009" name="Stand. Genomic Sci.">
        <title>Complete genome sequence of Beutenbergia cavernae type strain (HKI 0122).</title>
        <authorList>
            <person name="Land M."/>
            <person name="Pukall R."/>
            <person name="Abt B."/>
            <person name="Goker M."/>
            <person name="Rohde M."/>
            <person name="Glavina Del Rio T."/>
            <person name="Tice H."/>
            <person name="Copeland A."/>
            <person name="Cheng J.F."/>
            <person name="Lucas S."/>
            <person name="Chen F."/>
            <person name="Nolan M."/>
            <person name="Bruce D."/>
            <person name="Goodwin L."/>
            <person name="Pitluck S."/>
            <person name="Ivanova N."/>
            <person name="Mavromatis K."/>
            <person name="Ovchinnikova G."/>
            <person name="Pati A."/>
            <person name="Chen A."/>
            <person name="Palaniappan K."/>
            <person name="Hauser L."/>
            <person name="Chang Y.J."/>
            <person name="Jefferies C.C."/>
            <person name="Saunders E."/>
            <person name="Brettin T."/>
            <person name="Detter J.C."/>
            <person name="Han C."/>
            <person name="Chain P."/>
            <person name="Bristow J."/>
            <person name="Eisen J.A."/>
            <person name="Markowitz V."/>
            <person name="Hugenholtz P."/>
            <person name="Kyrpides N.C."/>
            <person name="Klenk H.P."/>
            <person name="Lapidus A."/>
        </authorList>
    </citation>
    <scope>NUCLEOTIDE SEQUENCE [LARGE SCALE GENOMIC DNA]</scope>
    <source>
        <strain evidence="4">ATCC BAA-8 / DSM 12333 / NBRC 16432</strain>
    </source>
</reference>
<dbReference type="GO" id="GO:0005975">
    <property type="term" value="P:carbohydrate metabolic process"/>
    <property type="evidence" value="ECO:0007669"/>
    <property type="project" value="InterPro"/>
</dbReference>
<sequence>MTEHAPVPHTRGRHIAMPLGGIGTGNVAIGADGGLRQWQLHNIGNHHGDLPGSLFAVRVSQWEPPLDEVRVLQAPAAPAGNTRTPMVDDDHVPDWQRELAAAHGVTATTISATYPVARVAYDLGEVPLAIELEATTPLVPLDEAASSLPVAMFTFTLRNAGTFPVHGYLAGALQNAVGYDGVTPIDGTRFRGYGGNTNRVRRRASWTDLVMTNDSLPPEHPGAGSMALACDDPRASALPAYSGTEELLAFLRSRSMGGDTARFTGAPWAADSHAEGPGAARGPSPAAETWLGALASRFHVEPGESTTVRFLMAWHFPNRYVNFTQFGPERPEWGPTRFWIGNHYTLAHDDAAAVIADVTSRWDELLAPTRRWTDLLAGSALDATAASHLATQAVVLRSPTCFRTADGAFYGFEGVNGVSTRGHAGDVGGSCPLNCTHVWNYAQALARLFPGLEASMRATELDVMQVPERHTHAGAVPHRVLLPRYVPQMWDVPIGGPEEPALDGMLGVLLKTYREVRSGAIGLGHLAASWPRLMLLLDHVRGRWDPSGSGVLRGVQPSTHDIDLRGVNTFMGTLWLAALRACEEMALRLAADPHHADALGGATLGRELAAELHALFERGSAAYDEICFTGEYYRQVLEPDEPTQFQWGDGCLSDQLIGQWWAHLLDLGHVLPAAHVRSALRAVVGHNLRRGFDGWEHTQRVYADGDDVGLLMCTWPHGGRPEVATRYCDEVWSGVEYEVAAHCLLEGLTAEGRAILDGLWARHDGSRRNPFNEIECGDHYARSMAGWSVLEAVTGQVWDAQTRTLRVRRPSRDGAWWPVVLDSGWGRVVRDGDDVRLDAWHGDLRVAELVLVDDEVPPSHGRDIG</sequence>
<dbReference type="SUPFAM" id="SSF48208">
    <property type="entry name" value="Six-hairpin glycosidases"/>
    <property type="match status" value="1"/>
</dbReference>